<name>A0A168DCD4_9HYPO</name>
<keyword evidence="4" id="KW-1185">Reference proteome</keyword>
<protein>
    <submittedName>
        <fullName evidence="3">Taurine catabolism dioxygenase TauD/TfdA</fullName>
    </submittedName>
</protein>
<dbReference type="InterPro" id="IPR042098">
    <property type="entry name" value="TauD-like_sf"/>
</dbReference>
<dbReference type="Pfam" id="PF02668">
    <property type="entry name" value="TauD"/>
    <property type="match status" value="1"/>
</dbReference>
<keyword evidence="1" id="KW-0560">Oxidoreductase</keyword>
<dbReference type="AlphaFoldDB" id="A0A168DCD4"/>
<dbReference type="SUPFAM" id="SSF51197">
    <property type="entry name" value="Clavaminate synthase-like"/>
    <property type="match status" value="1"/>
</dbReference>
<dbReference type="EMBL" id="AZGY01000006">
    <property type="protein sequence ID" value="KZZ97593.1"/>
    <property type="molecule type" value="Genomic_DNA"/>
</dbReference>
<organism evidence="3 4">
    <name type="scientific">Moelleriella libera RCEF 2490</name>
    <dbReference type="NCBI Taxonomy" id="1081109"/>
    <lineage>
        <taxon>Eukaryota</taxon>
        <taxon>Fungi</taxon>
        <taxon>Dikarya</taxon>
        <taxon>Ascomycota</taxon>
        <taxon>Pezizomycotina</taxon>
        <taxon>Sordariomycetes</taxon>
        <taxon>Hypocreomycetidae</taxon>
        <taxon>Hypocreales</taxon>
        <taxon>Clavicipitaceae</taxon>
        <taxon>Moelleriella</taxon>
    </lineage>
</organism>
<proteinExistence type="predicted"/>
<dbReference type="InterPro" id="IPR003819">
    <property type="entry name" value="TauD/TfdA-like"/>
</dbReference>
<gene>
    <name evidence="3" type="ORF">AAL_03557</name>
</gene>
<dbReference type="OrthoDB" id="2960375at2759"/>
<dbReference type="GO" id="GO:0051213">
    <property type="term" value="F:dioxygenase activity"/>
    <property type="evidence" value="ECO:0007669"/>
    <property type="project" value="UniProtKB-KW"/>
</dbReference>
<sequence>MYNMARARHHLVSKTRQFTQASERRGMATVASGIPHLAASDLSSTNDRHHLNYISDSLAQRGIVKVSLNFADPSSQYLQSLIHSLHKHHGHRLPISHSASAGWFWDVRPAEDNFQTPTHQATSETMNKFPWHTDCCYENPIPRYFALQVLQHDRFGGGTLSVMNVARLMERLSSKTKQTLMQPEFKITIPKEFIKDSGVQDIVGSVLSTTSQGQHMMRFREDIFAPLTDEAQVALQELITTLRKPEIQEHASVQLAAHDLPSQSVILIDNWRWLHSRNNINDPERHLRRVRWDAVPFGQGMNHLEAAKTAA</sequence>
<keyword evidence="3" id="KW-0223">Dioxygenase</keyword>
<comment type="caution">
    <text evidence="3">The sequence shown here is derived from an EMBL/GenBank/DDBJ whole genome shotgun (WGS) entry which is preliminary data.</text>
</comment>
<evidence type="ECO:0000313" key="4">
    <source>
        <dbReference type="Proteomes" id="UP000078544"/>
    </source>
</evidence>
<evidence type="ECO:0000313" key="3">
    <source>
        <dbReference type="EMBL" id="KZZ97593.1"/>
    </source>
</evidence>
<reference evidence="3 4" key="1">
    <citation type="journal article" date="2016" name="Genome Biol. Evol.">
        <title>Divergent and convergent evolution of fungal pathogenicity.</title>
        <authorList>
            <person name="Shang Y."/>
            <person name="Xiao G."/>
            <person name="Zheng P."/>
            <person name="Cen K."/>
            <person name="Zhan S."/>
            <person name="Wang C."/>
        </authorList>
    </citation>
    <scope>NUCLEOTIDE SEQUENCE [LARGE SCALE GENOMIC DNA]</scope>
    <source>
        <strain evidence="3 4">RCEF 2490</strain>
    </source>
</reference>
<dbReference type="Proteomes" id="UP000078544">
    <property type="component" value="Unassembled WGS sequence"/>
</dbReference>
<evidence type="ECO:0000256" key="1">
    <source>
        <dbReference type="ARBA" id="ARBA00023002"/>
    </source>
</evidence>
<evidence type="ECO:0000259" key="2">
    <source>
        <dbReference type="Pfam" id="PF02668"/>
    </source>
</evidence>
<dbReference type="STRING" id="1081109.A0A168DCD4"/>
<accession>A0A168DCD4</accession>
<feature type="domain" description="TauD/TfdA-like" evidence="2">
    <location>
        <begin position="51"/>
        <end position="290"/>
    </location>
</feature>
<dbReference type="Gene3D" id="3.60.130.10">
    <property type="entry name" value="Clavaminate synthase-like"/>
    <property type="match status" value="1"/>
</dbReference>